<keyword evidence="2" id="KW-1185">Reference proteome</keyword>
<sequence>MSVPRPGPSSMRLTLSGLPICSQRHTVQTPIINHLDLSSSSVALRATVYKVRSFTLLPCHLVVATTLVVFFTDSAPSPAPSPALLGSQAVPPATGSTSSFTSRRIGVLGLVGLAIVLL</sequence>
<comment type="caution">
    <text evidence="1">The sequence shown here is derived from an EMBL/GenBank/DDBJ whole genome shotgun (WGS) entry which is preliminary data.</text>
</comment>
<evidence type="ECO:0000313" key="2">
    <source>
        <dbReference type="Proteomes" id="UP001642260"/>
    </source>
</evidence>
<accession>A0ABC8LQT4</accession>
<evidence type="ECO:0000313" key="1">
    <source>
        <dbReference type="EMBL" id="CAH8385956.1"/>
    </source>
</evidence>
<protein>
    <submittedName>
        <fullName evidence="1">Uncharacterized protein</fullName>
    </submittedName>
</protein>
<name>A0ABC8LQT4_ERUVS</name>
<proteinExistence type="predicted"/>
<dbReference type="Proteomes" id="UP001642260">
    <property type="component" value="Unassembled WGS sequence"/>
</dbReference>
<reference evidence="1 2" key="1">
    <citation type="submission" date="2022-03" db="EMBL/GenBank/DDBJ databases">
        <authorList>
            <person name="Macdonald S."/>
            <person name="Ahmed S."/>
            <person name="Newling K."/>
        </authorList>
    </citation>
    <scope>NUCLEOTIDE SEQUENCE [LARGE SCALE GENOMIC DNA]</scope>
</reference>
<organism evidence="1 2">
    <name type="scientific">Eruca vesicaria subsp. sativa</name>
    <name type="common">Garden rocket</name>
    <name type="synonym">Eruca sativa</name>
    <dbReference type="NCBI Taxonomy" id="29727"/>
    <lineage>
        <taxon>Eukaryota</taxon>
        <taxon>Viridiplantae</taxon>
        <taxon>Streptophyta</taxon>
        <taxon>Embryophyta</taxon>
        <taxon>Tracheophyta</taxon>
        <taxon>Spermatophyta</taxon>
        <taxon>Magnoliopsida</taxon>
        <taxon>eudicotyledons</taxon>
        <taxon>Gunneridae</taxon>
        <taxon>Pentapetalae</taxon>
        <taxon>rosids</taxon>
        <taxon>malvids</taxon>
        <taxon>Brassicales</taxon>
        <taxon>Brassicaceae</taxon>
        <taxon>Brassiceae</taxon>
        <taxon>Eruca</taxon>
    </lineage>
</organism>
<dbReference type="EMBL" id="CAKOAT010690709">
    <property type="protein sequence ID" value="CAH8385956.1"/>
    <property type="molecule type" value="Genomic_DNA"/>
</dbReference>
<dbReference type="AlphaFoldDB" id="A0ABC8LQT4"/>
<gene>
    <name evidence="1" type="ORF">ERUC_LOCUS38439</name>
</gene>